<feature type="compositionally biased region" description="Polar residues" evidence="1">
    <location>
        <begin position="65"/>
        <end position="88"/>
    </location>
</feature>
<feature type="region of interest" description="Disordered" evidence="1">
    <location>
        <begin position="35"/>
        <end position="95"/>
    </location>
</feature>
<accession>A0A175W982</accession>
<keyword evidence="2" id="KW-0812">Transmembrane</keyword>
<dbReference type="EMBL" id="LCTW02000064">
    <property type="protein sequence ID" value="KXX80276.1"/>
    <property type="molecule type" value="Genomic_DNA"/>
</dbReference>
<dbReference type="OrthoDB" id="5358884at2759"/>
<evidence type="ECO:0000256" key="2">
    <source>
        <dbReference type="SAM" id="Phobius"/>
    </source>
</evidence>
<sequence length="300" mass="31451">MASMYESGLEPARQDYPEVTAAALHGPQETQLYQGQYQQRHQHQLPYHHQPYGTPTPPSKPEALQASQAPTSTNGGQTTASIFSSDVQPATAAPESKPITSRTICGCSFLVFVLSCIIALLSAAVIGLAAATGIEAQRANSAASSLAALNASVMASATTSGAVPLPTAVGVIDDGCSDDPAGVDRTVYTSFRLFGELRFTRYCNRDAPNSPLLSMFTADFGTCMDACAAYTSYLPQTFGNTENLTCEAVSFIPAWTDRVTADAGDAPGNCYLKGGPQTEEELTIPRIGVDCHAAILTPGA</sequence>
<dbReference type="AlphaFoldDB" id="A0A175W982"/>
<evidence type="ECO:0000256" key="1">
    <source>
        <dbReference type="SAM" id="MobiDB-lite"/>
    </source>
</evidence>
<organism evidence="3 4">
    <name type="scientific">Madurella mycetomatis</name>
    <dbReference type="NCBI Taxonomy" id="100816"/>
    <lineage>
        <taxon>Eukaryota</taxon>
        <taxon>Fungi</taxon>
        <taxon>Dikarya</taxon>
        <taxon>Ascomycota</taxon>
        <taxon>Pezizomycotina</taxon>
        <taxon>Sordariomycetes</taxon>
        <taxon>Sordariomycetidae</taxon>
        <taxon>Sordariales</taxon>
        <taxon>Sordariales incertae sedis</taxon>
        <taxon>Madurella</taxon>
    </lineage>
</organism>
<feature type="compositionally biased region" description="Low complexity" evidence="1">
    <location>
        <begin position="35"/>
        <end position="53"/>
    </location>
</feature>
<proteinExistence type="predicted"/>
<keyword evidence="4" id="KW-1185">Reference proteome</keyword>
<gene>
    <name evidence="3" type="ORF">MMYC01_203615</name>
</gene>
<keyword evidence="2" id="KW-0472">Membrane</keyword>
<comment type="caution">
    <text evidence="3">The sequence shown here is derived from an EMBL/GenBank/DDBJ whole genome shotgun (WGS) entry which is preliminary data.</text>
</comment>
<protein>
    <submittedName>
        <fullName evidence="3">Uncharacterized protein</fullName>
    </submittedName>
</protein>
<dbReference type="VEuPathDB" id="FungiDB:MMYC01_203615"/>
<evidence type="ECO:0000313" key="3">
    <source>
        <dbReference type="EMBL" id="KXX80276.1"/>
    </source>
</evidence>
<feature type="transmembrane region" description="Helical" evidence="2">
    <location>
        <begin position="109"/>
        <end position="131"/>
    </location>
</feature>
<dbReference type="Proteomes" id="UP000078237">
    <property type="component" value="Unassembled WGS sequence"/>
</dbReference>
<name>A0A175W982_9PEZI</name>
<evidence type="ECO:0000313" key="4">
    <source>
        <dbReference type="Proteomes" id="UP000078237"/>
    </source>
</evidence>
<reference evidence="3 4" key="1">
    <citation type="journal article" date="2016" name="Genome Announc.">
        <title>Genome Sequence of Madurella mycetomatis mm55, Isolated from a Human Mycetoma Case in Sudan.</title>
        <authorList>
            <person name="Smit S."/>
            <person name="Derks M.F."/>
            <person name="Bervoets S."/>
            <person name="Fahal A."/>
            <person name="van Leeuwen W."/>
            <person name="van Belkum A."/>
            <person name="van de Sande W.W."/>
        </authorList>
    </citation>
    <scope>NUCLEOTIDE SEQUENCE [LARGE SCALE GENOMIC DNA]</scope>
    <source>
        <strain evidence="4">mm55</strain>
    </source>
</reference>
<keyword evidence="2" id="KW-1133">Transmembrane helix</keyword>